<evidence type="ECO:0000313" key="3">
    <source>
        <dbReference type="EMBL" id="TVT21298.1"/>
    </source>
</evidence>
<gene>
    <name evidence="3" type="ORF">FNH05_34025</name>
</gene>
<reference evidence="3 4" key="1">
    <citation type="submission" date="2019-07" db="EMBL/GenBank/DDBJ databases">
        <authorList>
            <person name="Duangmal K."/>
            <person name="Teo W.F.A."/>
        </authorList>
    </citation>
    <scope>NUCLEOTIDE SEQUENCE [LARGE SCALE GENOMIC DNA]</scope>
    <source>
        <strain evidence="3 4">TBRC 6029</strain>
    </source>
</reference>
<dbReference type="EMBL" id="VJWX01000604">
    <property type="protein sequence ID" value="TVT21298.1"/>
    <property type="molecule type" value="Genomic_DNA"/>
</dbReference>
<dbReference type="NCBIfam" id="TIGR03620">
    <property type="entry name" value="F420_MSMEG_4141"/>
    <property type="match status" value="1"/>
</dbReference>
<comment type="caution">
    <text evidence="3">The sequence shown here is derived from an EMBL/GenBank/DDBJ whole genome shotgun (WGS) entry which is preliminary data.</text>
</comment>
<dbReference type="Gene3D" id="3.20.20.30">
    <property type="entry name" value="Luciferase-like domain"/>
    <property type="match status" value="1"/>
</dbReference>
<keyword evidence="1" id="KW-0560">Oxidoreductase</keyword>
<dbReference type="OrthoDB" id="4760590at2"/>
<dbReference type="Proteomes" id="UP000320011">
    <property type="component" value="Unassembled WGS sequence"/>
</dbReference>
<name>A0A558AAK9_9PSEU</name>
<dbReference type="InterPro" id="IPR050564">
    <property type="entry name" value="F420-G6PD/mer"/>
</dbReference>
<dbReference type="RefSeq" id="WP_144592958.1">
    <property type="nucleotide sequence ID" value="NZ_VJWX01000604.1"/>
</dbReference>
<dbReference type="AlphaFoldDB" id="A0A558AAK9"/>
<dbReference type="PANTHER" id="PTHR43244">
    <property type="match status" value="1"/>
</dbReference>
<accession>A0A558AAK9</accession>
<organism evidence="3 4">
    <name type="scientific">Amycolatopsis rhizosphaerae</name>
    <dbReference type="NCBI Taxonomy" id="2053003"/>
    <lineage>
        <taxon>Bacteria</taxon>
        <taxon>Bacillati</taxon>
        <taxon>Actinomycetota</taxon>
        <taxon>Actinomycetes</taxon>
        <taxon>Pseudonocardiales</taxon>
        <taxon>Pseudonocardiaceae</taxon>
        <taxon>Amycolatopsis</taxon>
    </lineage>
</organism>
<dbReference type="SUPFAM" id="SSF51679">
    <property type="entry name" value="Bacterial luciferase-like"/>
    <property type="match status" value="1"/>
</dbReference>
<protein>
    <submittedName>
        <fullName evidence="3">TIGR03620 family F420-dependent LLM class oxidoreductase</fullName>
    </submittedName>
</protein>
<evidence type="ECO:0000259" key="2">
    <source>
        <dbReference type="Pfam" id="PF00296"/>
    </source>
</evidence>
<dbReference type="GO" id="GO:0016705">
    <property type="term" value="F:oxidoreductase activity, acting on paired donors, with incorporation or reduction of molecular oxygen"/>
    <property type="evidence" value="ECO:0007669"/>
    <property type="project" value="InterPro"/>
</dbReference>
<dbReference type="InterPro" id="IPR019922">
    <property type="entry name" value="Lucif-like_OxRdatse_MSMEG_4141"/>
</dbReference>
<dbReference type="InterPro" id="IPR011251">
    <property type="entry name" value="Luciferase-like_dom"/>
</dbReference>
<keyword evidence="4" id="KW-1185">Reference proteome</keyword>
<reference evidence="3 4" key="2">
    <citation type="submission" date="2019-08" db="EMBL/GenBank/DDBJ databases">
        <title>Amycolatopsis acidicola sp. nov., isolated from peat swamp forest soil.</title>
        <authorList>
            <person name="Srisuk N."/>
        </authorList>
    </citation>
    <scope>NUCLEOTIDE SEQUENCE [LARGE SCALE GENOMIC DNA]</scope>
    <source>
        <strain evidence="3 4">TBRC 6029</strain>
    </source>
</reference>
<feature type="domain" description="Luciferase-like" evidence="2">
    <location>
        <begin position="14"/>
        <end position="167"/>
    </location>
</feature>
<sequence>MSVGIWTFAFDGKPVALVREAAAEIEELGFDHLWFGEYPGREAMTQAALLLAATGRITVATGIARFDRRSPVATAGAQRALSEAYPGRFLLGLGGHLPGDRPVASIREYLDGMDAAALSIPDASPRPRRVLAALGPKMLRLAAERADGAHPYFVPPEHTARAREVLGPDAFLAVEQGVVLTATGARDIARREAAVYLEQARHHQANLRRLGFTDADFAGGGSDRLIDAVIAFGEEGIAERVRAHRDAGADHVCVQVLTGDDRLPRVEWRALAVALAGSAEP</sequence>
<dbReference type="Pfam" id="PF00296">
    <property type="entry name" value="Bac_luciferase"/>
    <property type="match status" value="1"/>
</dbReference>
<dbReference type="PANTHER" id="PTHR43244:SF1">
    <property type="entry name" value="5,10-METHYLENETETRAHYDROMETHANOPTERIN REDUCTASE"/>
    <property type="match status" value="1"/>
</dbReference>
<evidence type="ECO:0000256" key="1">
    <source>
        <dbReference type="ARBA" id="ARBA00023002"/>
    </source>
</evidence>
<dbReference type="InterPro" id="IPR036661">
    <property type="entry name" value="Luciferase-like_sf"/>
</dbReference>
<proteinExistence type="predicted"/>
<evidence type="ECO:0000313" key="4">
    <source>
        <dbReference type="Proteomes" id="UP000320011"/>
    </source>
</evidence>